<dbReference type="Proteomes" id="UP000026960">
    <property type="component" value="Chromosome 1"/>
</dbReference>
<dbReference type="InterPro" id="IPR053197">
    <property type="entry name" value="F-box_SCFL_complex_component"/>
</dbReference>
<dbReference type="InterPro" id="IPR055411">
    <property type="entry name" value="LRR_FXL15/At3g58940/PEG3-like"/>
</dbReference>
<sequence>MESTDEHAMESDTDLISVLPGEVLQHILSFSRIRAIVRMRRLSRRWRRVIECLQFICLDCRDFKHWKVEKFARFVDNLLLIRSKVDLHTFQLYWFHYLPLNCNDLRKWILYAVKHNVKVLDVELDMYDKTTLPSRIFTCRSVEELSLQMGEAPDEDLEHVGLVLPDIIQLPSLKKLTLSDVEVDQLSLNQFIGRSPNLEDLHLINSATYLELIASKVLKRLTLDGFMHGPKRFTISAPHLVHFECQGCALQDVSWGEQPSLESAHIDTWGKKYDGESEFIGVLLSAKTPALFGSDVKVMLEKELPACPVFERLTTLEIGNWCLTEDFYAVLRFLQLSPRLGELTLMQKELPHAAGKGAETDAMPIDGMTFQCPLLETVIIQCSKGDDGIDKLVNVLAANGINPKKIQVTFYEDIEEMERPENRRIIEEREKELCNFEKMAKKNPEWVDESRYADSNPETDSDEYDNDYDDF</sequence>
<dbReference type="AlphaFoldDB" id="A0A0D3EUY1"/>
<dbReference type="PANTHER" id="PTHR34223:SF44">
    <property type="entry name" value="OS01G0789000 PROTEIN"/>
    <property type="match status" value="1"/>
</dbReference>
<dbReference type="Gene3D" id="1.20.1280.50">
    <property type="match status" value="1"/>
</dbReference>
<evidence type="ECO:0000313" key="4">
    <source>
        <dbReference type="Proteomes" id="UP000026960"/>
    </source>
</evidence>
<keyword evidence="4" id="KW-1185">Reference proteome</keyword>
<dbReference type="SUPFAM" id="SSF81383">
    <property type="entry name" value="F-box domain"/>
    <property type="match status" value="1"/>
</dbReference>
<dbReference type="SUPFAM" id="SSF52047">
    <property type="entry name" value="RNI-like"/>
    <property type="match status" value="1"/>
</dbReference>
<dbReference type="PaxDb" id="65489-OBART01G33620.1"/>
<reference evidence="3" key="1">
    <citation type="journal article" date="2009" name="Rice">
        <title>De Novo Next Generation Sequencing of Plant Genomes.</title>
        <authorList>
            <person name="Rounsley S."/>
            <person name="Marri P.R."/>
            <person name="Yu Y."/>
            <person name="He R."/>
            <person name="Sisneros N."/>
            <person name="Goicoechea J.L."/>
            <person name="Lee S.J."/>
            <person name="Angelova A."/>
            <person name="Kudrna D."/>
            <person name="Luo M."/>
            <person name="Affourtit J."/>
            <person name="Desany B."/>
            <person name="Knight J."/>
            <person name="Niazi F."/>
            <person name="Egholm M."/>
            <person name="Wing R.A."/>
        </authorList>
    </citation>
    <scope>NUCLEOTIDE SEQUENCE [LARGE SCALE GENOMIC DNA]</scope>
    <source>
        <strain evidence="3">cv. IRGC 105608</strain>
    </source>
</reference>
<organism evidence="3">
    <name type="scientific">Oryza barthii</name>
    <dbReference type="NCBI Taxonomy" id="65489"/>
    <lineage>
        <taxon>Eukaryota</taxon>
        <taxon>Viridiplantae</taxon>
        <taxon>Streptophyta</taxon>
        <taxon>Embryophyta</taxon>
        <taxon>Tracheophyta</taxon>
        <taxon>Spermatophyta</taxon>
        <taxon>Magnoliopsida</taxon>
        <taxon>Liliopsida</taxon>
        <taxon>Poales</taxon>
        <taxon>Poaceae</taxon>
        <taxon>BOP clade</taxon>
        <taxon>Oryzoideae</taxon>
        <taxon>Oryzeae</taxon>
        <taxon>Oryzinae</taxon>
        <taxon>Oryza</taxon>
    </lineage>
</organism>
<evidence type="ECO:0000259" key="2">
    <source>
        <dbReference type="PROSITE" id="PS50181"/>
    </source>
</evidence>
<proteinExistence type="predicted"/>
<feature type="domain" description="F-box" evidence="2">
    <location>
        <begin position="13"/>
        <end position="51"/>
    </location>
</feature>
<evidence type="ECO:0000313" key="3">
    <source>
        <dbReference type="EnsemblPlants" id="OBART01G33620.1"/>
    </source>
</evidence>
<dbReference type="Pfam" id="PF24758">
    <property type="entry name" value="LRR_At5g56370"/>
    <property type="match status" value="1"/>
</dbReference>
<name>A0A0D3EUY1_9ORYZ</name>
<dbReference type="InterPro" id="IPR001810">
    <property type="entry name" value="F-box_dom"/>
</dbReference>
<dbReference type="Gene3D" id="3.80.10.10">
    <property type="entry name" value="Ribonuclease Inhibitor"/>
    <property type="match status" value="1"/>
</dbReference>
<dbReference type="PANTHER" id="PTHR34223">
    <property type="entry name" value="OS11G0201299 PROTEIN"/>
    <property type="match status" value="1"/>
</dbReference>
<protein>
    <recommendedName>
        <fullName evidence="2">F-box domain-containing protein</fullName>
    </recommendedName>
</protein>
<dbReference type="InterPro" id="IPR032675">
    <property type="entry name" value="LRR_dom_sf"/>
</dbReference>
<evidence type="ECO:0000256" key="1">
    <source>
        <dbReference type="SAM" id="MobiDB-lite"/>
    </source>
</evidence>
<dbReference type="Gramene" id="OBART01G33620.1">
    <property type="protein sequence ID" value="OBART01G33620.1"/>
    <property type="gene ID" value="OBART01G33620"/>
</dbReference>
<dbReference type="Pfam" id="PF12937">
    <property type="entry name" value="F-box-like"/>
    <property type="match status" value="1"/>
</dbReference>
<feature type="region of interest" description="Disordered" evidence="1">
    <location>
        <begin position="445"/>
        <end position="471"/>
    </location>
</feature>
<feature type="compositionally biased region" description="Acidic residues" evidence="1">
    <location>
        <begin position="457"/>
        <end position="471"/>
    </location>
</feature>
<dbReference type="InterPro" id="IPR036047">
    <property type="entry name" value="F-box-like_dom_sf"/>
</dbReference>
<dbReference type="eggNOG" id="ENOG502RYTW">
    <property type="taxonomic scope" value="Eukaryota"/>
</dbReference>
<dbReference type="EnsemblPlants" id="OBART01G33620.1">
    <property type="protein sequence ID" value="OBART01G33620.1"/>
    <property type="gene ID" value="OBART01G33620"/>
</dbReference>
<dbReference type="PROSITE" id="PS50181">
    <property type="entry name" value="FBOX"/>
    <property type="match status" value="1"/>
</dbReference>
<dbReference type="HOGENOM" id="CLU_003068_0_1_1"/>
<accession>A0A0D3EUY1</accession>
<reference evidence="3" key="2">
    <citation type="submission" date="2015-03" db="UniProtKB">
        <authorList>
            <consortium name="EnsemblPlants"/>
        </authorList>
    </citation>
    <scope>IDENTIFICATION</scope>
</reference>
<dbReference type="STRING" id="65489.A0A0D3EUY1"/>